<comment type="caution">
    <text evidence="2">The sequence shown here is derived from an EMBL/GenBank/DDBJ whole genome shotgun (WGS) entry which is preliminary data.</text>
</comment>
<keyword evidence="3" id="KW-1185">Reference proteome</keyword>
<reference evidence="2" key="1">
    <citation type="submission" date="2020-05" db="EMBL/GenBank/DDBJ databases">
        <title>Phylogenomic resolution of chytrid fungi.</title>
        <authorList>
            <person name="Stajich J.E."/>
            <person name="Amses K."/>
            <person name="Simmons R."/>
            <person name="Seto K."/>
            <person name="Myers J."/>
            <person name="Bonds A."/>
            <person name="Quandt C.A."/>
            <person name="Barry K."/>
            <person name="Liu P."/>
            <person name="Grigoriev I."/>
            <person name="Longcore J.E."/>
            <person name="James T.Y."/>
        </authorList>
    </citation>
    <scope>NUCLEOTIDE SEQUENCE</scope>
    <source>
        <strain evidence="2">JEL0513</strain>
    </source>
</reference>
<feature type="region of interest" description="Disordered" evidence="1">
    <location>
        <begin position="73"/>
        <end position="94"/>
    </location>
</feature>
<feature type="compositionally biased region" description="Acidic residues" evidence="1">
    <location>
        <begin position="633"/>
        <end position="648"/>
    </location>
</feature>
<evidence type="ECO:0000313" key="2">
    <source>
        <dbReference type="EMBL" id="KAJ3140840.1"/>
    </source>
</evidence>
<feature type="compositionally biased region" description="Low complexity" evidence="1">
    <location>
        <begin position="42"/>
        <end position="56"/>
    </location>
</feature>
<accession>A0AAD5XKZ6</accession>
<evidence type="ECO:0000256" key="1">
    <source>
        <dbReference type="SAM" id="MobiDB-lite"/>
    </source>
</evidence>
<protein>
    <submittedName>
        <fullName evidence="2">Uncharacterized protein</fullName>
    </submittedName>
</protein>
<name>A0AAD5XKZ6_9FUNG</name>
<sequence length="648" mass="71572">MDVQNNNPQVVFTEYVMGLSLYAAASETLSQHNATAVAESQTSTTRNRSGSSTNSTIPLCSNANLRLIPQRKNADGEDEEFEATNLPEFSDDETDLANPDTLKILELALSVLQTSSDEHQQDEAVVKLLHAAQGGMVALAQVHDLGARIVVSAASRLLAPYVPYADSTPAASLFHDAALRFATLYKAKVFDKVFLEPTRLIFRARREQDSCVDLHGASFYLHLLERATGACVGEKPPLLIDSVQGVFPFLDRSIVSQHVYDLIYSHISNPANLNDSFFEYPENDPEFLLAAESFIAPPDSLFATPPLDDCEDENIDKNTVAASVNEILQTPALLDAFQPYVDIFMSYFSANHVLEPLYNHIVNAGLIESVLQPVFDSFMDNSENHLDVKEWLHEPFDRNGSEITAMRGSFRYDRFKMLLDFVDITDPDVPCVFSPPPQLVSSVPPPLPSSLSLQSSILDYHSLPVNDAVFGEKYQEEIKEVEEEQVEFEVVVRSLPGTESNLLTGAFIPRTNSFSNLTRSLASVAGDTAATAVVSFPLSIPHLNIHREFFENASDTASGSSGNSGNSGGYSWDSSSSTLVDATHLDHMKKHEEKSFNFDRGLAMKQLKYDSDNNGNKNENGNDDCKDDAWPWTDEEADDEVEDFSLIL</sequence>
<gene>
    <name evidence="2" type="ORF">HK100_008856</name>
</gene>
<feature type="region of interest" description="Disordered" evidence="1">
    <location>
        <begin position="35"/>
        <end position="57"/>
    </location>
</feature>
<dbReference type="AlphaFoldDB" id="A0AAD5XKZ6"/>
<organism evidence="2 3">
    <name type="scientific">Physocladia obscura</name>
    <dbReference type="NCBI Taxonomy" id="109957"/>
    <lineage>
        <taxon>Eukaryota</taxon>
        <taxon>Fungi</taxon>
        <taxon>Fungi incertae sedis</taxon>
        <taxon>Chytridiomycota</taxon>
        <taxon>Chytridiomycota incertae sedis</taxon>
        <taxon>Chytridiomycetes</taxon>
        <taxon>Chytridiales</taxon>
        <taxon>Chytriomycetaceae</taxon>
        <taxon>Physocladia</taxon>
    </lineage>
</organism>
<dbReference type="Proteomes" id="UP001211907">
    <property type="component" value="Unassembled WGS sequence"/>
</dbReference>
<evidence type="ECO:0000313" key="3">
    <source>
        <dbReference type="Proteomes" id="UP001211907"/>
    </source>
</evidence>
<proteinExistence type="predicted"/>
<dbReference type="EMBL" id="JADGJH010000044">
    <property type="protein sequence ID" value="KAJ3140840.1"/>
    <property type="molecule type" value="Genomic_DNA"/>
</dbReference>
<feature type="region of interest" description="Disordered" evidence="1">
    <location>
        <begin position="609"/>
        <end position="648"/>
    </location>
</feature>